<reference evidence="5" key="1">
    <citation type="journal article" date="2023" name="Plant J.">
        <title>The genome of the king protea, Protea cynaroides.</title>
        <authorList>
            <person name="Chang J."/>
            <person name="Duong T.A."/>
            <person name="Schoeman C."/>
            <person name="Ma X."/>
            <person name="Roodt D."/>
            <person name="Barker N."/>
            <person name="Li Z."/>
            <person name="Van de Peer Y."/>
            <person name="Mizrachi E."/>
        </authorList>
    </citation>
    <scope>NUCLEOTIDE SEQUENCE</scope>
    <source>
        <tissue evidence="5">Young leaves</tissue>
    </source>
</reference>
<feature type="compositionally biased region" description="Basic residues" evidence="4">
    <location>
        <begin position="176"/>
        <end position="185"/>
    </location>
</feature>
<feature type="compositionally biased region" description="Basic and acidic residues" evidence="4">
    <location>
        <begin position="160"/>
        <end position="175"/>
    </location>
</feature>
<evidence type="ECO:0000256" key="3">
    <source>
        <dbReference type="SAM" id="Coils"/>
    </source>
</evidence>
<keyword evidence="6" id="KW-1185">Reference proteome</keyword>
<dbReference type="InterPro" id="IPR029688">
    <property type="entry name" value="ICR"/>
</dbReference>
<dbReference type="Proteomes" id="UP001141806">
    <property type="component" value="Unassembled WGS sequence"/>
</dbReference>
<evidence type="ECO:0000313" key="5">
    <source>
        <dbReference type="EMBL" id="KAJ4981970.1"/>
    </source>
</evidence>
<evidence type="ECO:0000256" key="1">
    <source>
        <dbReference type="ARBA" id="ARBA00009778"/>
    </source>
</evidence>
<protein>
    <recommendedName>
        <fullName evidence="7">Interactor of constitutive active ROPs 4</fullName>
    </recommendedName>
</protein>
<sequence>MAAGIQHSPCFSLWHPSSIVSSIPSPKLKTVENKKKLHGNILSASQTKGSSNRCRNHPFLGNRGLCSRMFKACFFKVYLFTSSLDLHSESETLVVLFPLQTLSAVPLCCCADRELNKNQMPRSRASELPQGQSLRVPLLVRTSSSCGFDSLNRHQHHQRPTVDRSPKVGIADRRSPKSLHQKKKLGTRIADLESQLGHAQVELKKLKDHLASELEMKVQKPIVPETRKEVHESLPSNESTDVFEVPVEPPSPSTPPLQEPKKLSPNHDSAILKEEIDLLNEKLLQKEKELELSQEENKKLKKQVKDAAAKAALALTEEEETVLKLAKIGEELGESKTKVWMLNEKLEAVEESKMVLEIEIKKLRVQTEQWKKAADAAAEILSGEEMNGRTVRERSGSMDKHLGSGFRTTDGFGGFVGSPLDADELDDGFGSGRRKGAGIRMFGDKWKRKGQK</sequence>
<comment type="similarity">
    <text evidence="1">Belongs to the ICR family.</text>
</comment>
<dbReference type="PANTHER" id="PTHR34224:SF2">
    <property type="entry name" value="INTERACTOR OF CONSTITUTIVE ACTIVE ROPS 4"/>
    <property type="match status" value="1"/>
</dbReference>
<evidence type="ECO:0000256" key="4">
    <source>
        <dbReference type="SAM" id="MobiDB-lite"/>
    </source>
</evidence>
<evidence type="ECO:0000313" key="6">
    <source>
        <dbReference type="Proteomes" id="UP001141806"/>
    </source>
</evidence>
<feature type="compositionally biased region" description="Pro residues" evidence="4">
    <location>
        <begin position="247"/>
        <end position="258"/>
    </location>
</feature>
<evidence type="ECO:0000256" key="2">
    <source>
        <dbReference type="ARBA" id="ARBA00023054"/>
    </source>
</evidence>
<dbReference type="AlphaFoldDB" id="A0A9Q0R3G0"/>
<dbReference type="PANTHER" id="PTHR34224">
    <property type="entry name" value="INTERACTOR OF CONSTITUTIVE ACTIVE ROPS 2, CHLOROPLASTIC-RELATED"/>
    <property type="match status" value="1"/>
</dbReference>
<keyword evidence="2 3" id="KW-0175">Coiled coil</keyword>
<name>A0A9Q0R3G0_9MAGN</name>
<feature type="coiled-coil region" evidence="3">
    <location>
        <begin position="269"/>
        <end position="317"/>
    </location>
</feature>
<gene>
    <name evidence="5" type="ORF">NE237_032807</name>
</gene>
<proteinExistence type="inferred from homology"/>
<feature type="region of interest" description="Disordered" evidence="4">
    <location>
        <begin position="150"/>
        <end position="185"/>
    </location>
</feature>
<organism evidence="5 6">
    <name type="scientific">Protea cynaroides</name>
    <dbReference type="NCBI Taxonomy" id="273540"/>
    <lineage>
        <taxon>Eukaryota</taxon>
        <taxon>Viridiplantae</taxon>
        <taxon>Streptophyta</taxon>
        <taxon>Embryophyta</taxon>
        <taxon>Tracheophyta</taxon>
        <taxon>Spermatophyta</taxon>
        <taxon>Magnoliopsida</taxon>
        <taxon>Proteales</taxon>
        <taxon>Proteaceae</taxon>
        <taxon>Protea</taxon>
    </lineage>
</organism>
<comment type="caution">
    <text evidence="5">The sequence shown here is derived from an EMBL/GenBank/DDBJ whole genome shotgun (WGS) entry which is preliminary data.</text>
</comment>
<dbReference type="OrthoDB" id="782896at2759"/>
<accession>A0A9Q0R3G0</accession>
<feature type="region of interest" description="Disordered" evidence="4">
    <location>
        <begin position="225"/>
        <end position="264"/>
    </location>
</feature>
<dbReference type="EMBL" id="JAMYWD010000001">
    <property type="protein sequence ID" value="KAJ4981970.1"/>
    <property type="molecule type" value="Genomic_DNA"/>
</dbReference>
<evidence type="ECO:0008006" key="7">
    <source>
        <dbReference type="Google" id="ProtNLM"/>
    </source>
</evidence>